<evidence type="ECO:0000313" key="1">
    <source>
        <dbReference type="EMBL" id="ODJ89686.1"/>
    </source>
</evidence>
<keyword evidence="2" id="KW-1185">Reference proteome</keyword>
<comment type="caution">
    <text evidence="1">The sequence shown here is derived from an EMBL/GenBank/DDBJ whole genome shotgun (WGS) entry which is preliminary data.</text>
</comment>
<gene>
    <name evidence="1" type="ORF">CODIS_02460</name>
</gene>
<sequence>MGASVSAINSRGWHSWFIIILLSGIAEVGTVEAVEEHYRISAENQHKELIPLGALILVDSANGQDYRIEWDEAQFENHFLSMRPFKCLPHPVQLICHLPYPYEIERKIDNDDLTDLEYDMLFLHKTPQEYGINAWNGLYFKFQRDRNGFAGELRETDLNVLQAPPEEGDLRPIDPDALYEPSDKHWLRRIIIEPVGS</sequence>
<evidence type="ECO:0000313" key="2">
    <source>
        <dbReference type="Proteomes" id="UP000094769"/>
    </source>
</evidence>
<dbReference type="RefSeq" id="WP_069120741.1">
    <property type="nucleotide sequence ID" value="NZ_MARB01000001.1"/>
</dbReference>
<accession>A0A7Z0VQW5</accession>
<protein>
    <submittedName>
        <fullName evidence="1">Uncharacterized protein</fullName>
    </submittedName>
</protein>
<dbReference type="EMBL" id="MARB01000001">
    <property type="protein sequence ID" value="ODJ89686.1"/>
    <property type="molecule type" value="Genomic_DNA"/>
</dbReference>
<reference evidence="1 2" key="1">
    <citation type="submission" date="2016-06" db="EMBL/GenBank/DDBJ databases">
        <title>Genome sequence of endosymbiont of Candidatus Endolucinida thiodiazotropha.</title>
        <authorList>
            <person name="Poehlein A."/>
            <person name="Koenig S."/>
            <person name="Heiden S.E."/>
            <person name="Thuermer A."/>
            <person name="Voget S."/>
            <person name="Daniel R."/>
            <person name="Markert S."/>
            <person name="Gros O."/>
            <person name="Schweder T."/>
        </authorList>
    </citation>
    <scope>NUCLEOTIDE SEQUENCE [LARGE SCALE GENOMIC DNA]</scope>
    <source>
        <strain evidence="1 2">COS</strain>
    </source>
</reference>
<organism evidence="1 2">
    <name type="scientific">Candidatus Thiodiazotropha endolucinida</name>
    <dbReference type="NCBI Taxonomy" id="1655433"/>
    <lineage>
        <taxon>Bacteria</taxon>
        <taxon>Pseudomonadati</taxon>
        <taxon>Pseudomonadota</taxon>
        <taxon>Gammaproteobacteria</taxon>
        <taxon>Chromatiales</taxon>
        <taxon>Sedimenticolaceae</taxon>
        <taxon>Candidatus Thiodiazotropha</taxon>
    </lineage>
</organism>
<dbReference type="OrthoDB" id="7987888at2"/>
<dbReference type="Proteomes" id="UP000094769">
    <property type="component" value="Unassembled WGS sequence"/>
</dbReference>
<proteinExistence type="predicted"/>
<name>A0A7Z0VQW5_9GAMM</name>
<dbReference type="AlphaFoldDB" id="A0A7Z0VQW5"/>